<dbReference type="SUPFAM" id="SSF50129">
    <property type="entry name" value="GroES-like"/>
    <property type="match status" value="1"/>
</dbReference>
<evidence type="ECO:0000256" key="5">
    <source>
        <dbReference type="ARBA" id="ARBA00023002"/>
    </source>
</evidence>
<dbReference type="PROSITE" id="PS00059">
    <property type="entry name" value="ADH_ZINC"/>
    <property type="match status" value="1"/>
</dbReference>
<evidence type="ECO:0000256" key="2">
    <source>
        <dbReference type="ARBA" id="ARBA00008072"/>
    </source>
</evidence>
<comment type="similarity">
    <text evidence="2 6">Belongs to the zinc-containing alcohol dehydrogenase family.</text>
</comment>
<evidence type="ECO:0000256" key="3">
    <source>
        <dbReference type="ARBA" id="ARBA00022723"/>
    </source>
</evidence>
<accession>A0A9P9IQW2</accession>
<dbReference type="Gene3D" id="3.90.180.10">
    <property type="entry name" value="Medium-chain alcohol dehydrogenases, catalytic domain"/>
    <property type="match status" value="1"/>
</dbReference>
<evidence type="ECO:0000313" key="9">
    <source>
        <dbReference type="Proteomes" id="UP000738349"/>
    </source>
</evidence>
<dbReference type="InterPro" id="IPR013154">
    <property type="entry name" value="ADH-like_N"/>
</dbReference>
<dbReference type="Gene3D" id="3.40.50.720">
    <property type="entry name" value="NAD(P)-binding Rossmann-like Domain"/>
    <property type="match status" value="1"/>
</dbReference>
<gene>
    <name evidence="8" type="ORF">EDB81DRAFT_888948</name>
</gene>
<dbReference type="GO" id="GO:0005737">
    <property type="term" value="C:cytoplasm"/>
    <property type="evidence" value="ECO:0007669"/>
    <property type="project" value="TreeGrafter"/>
</dbReference>
<keyword evidence="5" id="KW-0560">Oxidoreductase</keyword>
<dbReference type="SUPFAM" id="SSF51735">
    <property type="entry name" value="NAD(P)-binding Rossmann-fold domains"/>
    <property type="match status" value="1"/>
</dbReference>
<dbReference type="OrthoDB" id="256333at2759"/>
<reference evidence="8" key="1">
    <citation type="journal article" date="2021" name="Nat. Commun.">
        <title>Genetic determinants of endophytism in the Arabidopsis root mycobiome.</title>
        <authorList>
            <person name="Mesny F."/>
            <person name="Miyauchi S."/>
            <person name="Thiergart T."/>
            <person name="Pickel B."/>
            <person name="Atanasova L."/>
            <person name="Karlsson M."/>
            <person name="Huettel B."/>
            <person name="Barry K.W."/>
            <person name="Haridas S."/>
            <person name="Chen C."/>
            <person name="Bauer D."/>
            <person name="Andreopoulos W."/>
            <person name="Pangilinan J."/>
            <person name="LaButti K."/>
            <person name="Riley R."/>
            <person name="Lipzen A."/>
            <person name="Clum A."/>
            <person name="Drula E."/>
            <person name="Henrissat B."/>
            <person name="Kohler A."/>
            <person name="Grigoriev I.V."/>
            <person name="Martin F.M."/>
            <person name="Hacquard S."/>
        </authorList>
    </citation>
    <scope>NUCLEOTIDE SEQUENCE</scope>
    <source>
        <strain evidence="8">MPI-CAGE-AT-0147</strain>
    </source>
</reference>
<evidence type="ECO:0000256" key="6">
    <source>
        <dbReference type="RuleBase" id="RU361277"/>
    </source>
</evidence>
<dbReference type="Pfam" id="PF00107">
    <property type="entry name" value="ADH_zinc_N"/>
    <property type="match status" value="1"/>
</dbReference>
<keyword evidence="4 6" id="KW-0862">Zinc</keyword>
<dbReference type="Proteomes" id="UP000738349">
    <property type="component" value="Unassembled WGS sequence"/>
</dbReference>
<comment type="caution">
    <text evidence="8">The sequence shown here is derived from an EMBL/GenBank/DDBJ whole genome shotgun (WGS) entry which is preliminary data.</text>
</comment>
<organism evidence="8 9">
    <name type="scientific">Dactylonectria macrodidyma</name>
    <dbReference type="NCBI Taxonomy" id="307937"/>
    <lineage>
        <taxon>Eukaryota</taxon>
        <taxon>Fungi</taxon>
        <taxon>Dikarya</taxon>
        <taxon>Ascomycota</taxon>
        <taxon>Pezizomycotina</taxon>
        <taxon>Sordariomycetes</taxon>
        <taxon>Hypocreomycetidae</taxon>
        <taxon>Hypocreales</taxon>
        <taxon>Nectriaceae</taxon>
        <taxon>Dactylonectria</taxon>
    </lineage>
</organism>
<evidence type="ECO:0000313" key="8">
    <source>
        <dbReference type="EMBL" id="KAH7129181.1"/>
    </source>
</evidence>
<dbReference type="PANTHER" id="PTHR42940">
    <property type="entry name" value="ALCOHOL DEHYDROGENASE 1-RELATED"/>
    <property type="match status" value="1"/>
</dbReference>
<dbReference type="InterPro" id="IPR002328">
    <property type="entry name" value="ADH_Zn_CS"/>
</dbReference>
<dbReference type="PANTHER" id="PTHR42940:SF8">
    <property type="entry name" value="VACUOLAR PROTEIN SORTING-ASSOCIATED PROTEIN 11"/>
    <property type="match status" value="1"/>
</dbReference>
<dbReference type="InterPro" id="IPR013149">
    <property type="entry name" value="ADH-like_C"/>
</dbReference>
<dbReference type="GO" id="GO:0004022">
    <property type="term" value="F:alcohol dehydrogenase (NAD+) activity"/>
    <property type="evidence" value="ECO:0007669"/>
    <property type="project" value="TreeGrafter"/>
</dbReference>
<name>A0A9P9IQW2_9HYPO</name>
<dbReference type="InterPro" id="IPR036291">
    <property type="entry name" value="NAD(P)-bd_dom_sf"/>
</dbReference>
<feature type="domain" description="Enoyl reductase (ER)" evidence="7">
    <location>
        <begin position="17"/>
        <end position="350"/>
    </location>
</feature>
<dbReference type="InterPro" id="IPR011032">
    <property type="entry name" value="GroES-like_sf"/>
</dbReference>
<keyword evidence="9" id="KW-1185">Reference proteome</keyword>
<evidence type="ECO:0000256" key="4">
    <source>
        <dbReference type="ARBA" id="ARBA00022833"/>
    </source>
</evidence>
<dbReference type="EMBL" id="JAGMUV010000018">
    <property type="protein sequence ID" value="KAH7129181.1"/>
    <property type="molecule type" value="Genomic_DNA"/>
</dbReference>
<evidence type="ECO:0000259" key="7">
    <source>
        <dbReference type="SMART" id="SM00829"/>
    </source>
</evidence>
<sequence length="352" mass="36273">MTAHSIPSLQHAAVLTGAYGKPHMLRPDWPVSRPSAGQVLVKLEASGVCSGDVNPRDGFPPAPEIPWRPLVTGHEGVGIVVAIGDGVTAFTVGDRVGMGWRSDVCGSCGECARGDDNLCQKQKMNGYETNGTFQEYITISSTSLILIPFTTAPATSIAPLLCAGGTALAGLRATGVSTPGEWVCVTGAAGGVGGLACRYALHLGLKVVAIDSTQKAAACEAMGVHAFVEYETTDAVVSCIRNVTGGKGPAGVVVCSANPVSYSQAVEYAAVGARIVSIGPSMVHLHTGPMMVKGLALIAQCNGSTMDIQDAVKLGVEEGILPHVELVQLSEVDEALDKLKAGTALARQVIKW</sequence>
<evidence type="ECO:0000256" key="1">
    <source>
        <dbReference type="ARBA" id="ARBA00001947"/>
    </source>
</evidence>
<proteinExistence type="inferred from homology"/>
<dbReference type="GO" id="GO:0008270">
    <property type="term" value="F:zinc ion binding"/>
    <property type="evidence" value="ECO:0007669"/>
    <property type="project" value="InterPro"/>
</dbReference>
<dbReference type="Pfam" id="PF08240">
    <property type="entry name" value="ADH_N"/>
    <property type="match status" value="1"/>
</dbReference>
<keyword evidence="3 6" id="KW-0479">Metal-binding</keyword>
<dbReference type="SMART" id="SM00829">
    <property type="entry name" value="PKS_ER"/>
    <property type="match status" value="1"/>
</dbReference>
<comment type="cofactor">
    <cofactor evidence="1 6">
        <name>Zn(2+)</name>
        <dbReference type="ChEBI" id="CHEBI:29105"/>
    </cofactor>
</comment>
<dbReference type="InterPro" id="IPR020843">
    <property type="entry name" value="ER"/>
</dbReference>
<dbReference type="AlphaFoldDB" id="A0A9P9IQW2"/>
<protein>
    <submittedName>
        <fullName evidence="8">Chaperonin 10-like protein</fullName>
    </submittedName>
</protein>